<name>A0A1L5NZG2_RHIET</name>
<protein>
    <submittedName>
        <fullName evidence="3">Uncharacterized protein</fullName>
    </submittedName>
</protein>
<evidence type="ECO:0000256" key="1">
    <source>
        <dbReference type="SAM" id="MobiDB-lite"/>
    </source>
</evidence>
<sequence length="56" mass="5999">MIMMRSALRTIALATAVSAIAFAVQAANPMAGGAPTFPTKNHRKRRQLEGPHLVAR</sequence>
<organism evidence="3 4">
    <name type="scientific">Rhizobium etli 8C-3</name>
    <dbReference type="NCBI Taxonomy" id="538025"/>
    <lineage>
        <taxon>Bacteria</taxon>
        <taxon>Pseudomonadati</taxon>
        <taxon>Pseudomonadota</taxon>
        <taxon>Alphaproteobacteria</taxon>
        <taxon>Hyphomicrobiales</taxon>
        <taxon>Rhizobiaceae</taxon>
        <taxon>Rhizobium/Agrobacterium group</taxon>
        <taxon>Rhizobium</taxon>
    </lineage>
</organism>
<keyword evidence="2" id="KW-0732">Signal</keyword>
<reference evidence="3 4" key="1">
    <citation type="submission" date="2016-09" db="EMBL/GenBank/DDBJ databases">
        <title>The complete genome sequences of Rhizobium gallicum, symbiovars gallicum and phaseoli, symbionts associated to common bean (Phaseolus vulgaris).</title>
        <authorList>
            <person name="Bustos P."/>
            <person name="Santamaria R.I."/>
            <person name="Perez-Carrascal O.M."/>
            <person name="Juarez S."/>
            <person name="Lozano L."/>
            <person name="Martinez-Flores I."/>
            <person name="Martinez-Romero E."/>
            <person name="Cevallos M."/>
            <person name="Romero D."/>
            <person name="Davila G."/>
            <person name="Gonzalez V."/>
        </authorList>
    </citation>
    <scope>NUCLEOTIDE SEQUENCE [LARGE SCALE GENOMIC DNA]</scope>
    <source>
        <strain evidence="3 4">8C-3</strain>
    </source>
</reference>
<feature type="region of interest" description="Disordered" evidence="1">
    <location>
        <begin position="32"/>
        <end position="56"/>
    </location>
</feature>
<feature type="signal peptide" evidence="2">
    <location>
        <begin position="1"/>
        <end position="26"/>
    </location>
</feature>
<evidence type="ECO:0000313" key="4">
    <source>
        <dbReference type="Proteomes" id="UP000185109"/>
    </source>
</evidence>
<feature type="chain" id="PRO_5013290018" evidence="2">
    <location>
        <begin position="27"/>
        <end position="56"/>
    </location>
</feature>
<evidence type="ECO:0000256" key="2">
    <source>
        <dbReference type="SAM" id="SignalP"/>
    </source>
</evidence>
<dbReference type="EMBL" id="CP017241">
    <property type="protein sequence ID" value="APO73314.1"/>
    <property type="molecule type" value="Genomic_DNA"/>
</dbReference>
<evidence type="ECO:0000313" key="3">
    <source>
        <dbReference type="EMBL" id="APO73314.1"/>
    </source>
</evidence>
<dbReference type="Proteomes" id="UP000185109">
    <property type="component" value="Chromosome"/>
</dbReference>
<proteinExistence type="predicted"/>
<gene>
    <name evidence="3" type="ORF">AM571_CH00463</name>
</gene>
<accession>A0A1L5NZG2</accession>
<dbReference type="AlphaFoldDB" id="A0A1L5NZG2"/>